<gene>
    <name evidence="5" type="ORF">GCG54_00005191</name>
</gene>
<dbReference type="GeneID" id="69012343"/>
<dbReference type="GO" id="GO:0000981">
    <property type="term" value="F:DNA-binding transcription factor activity, RNA polymerase II-specific"/>
    <property type="evidence" value="ECO:0007669"/>
    <property type="project" value="InterPro"/>
</dbReference>
<keyword evidence="1" id="KW-0479">Metal-binding</keyword>
<sequence>MPDPVTGYPDTRVPADLLRQTRQLPEFDMGPNTNHAMDSTNTPTRQTRGGTRSSLACLPCRSKHLKCDGKRPQCSRCIEFEKQCDFAPSRRGGLDRAALAERRKRLAAEVPESVSNETSTPRSEQLGQHQSGDVPTQVQGWELLDDFNLLDGAILGDDSVQSTSKSSPHSHAGDVEMDPLIMSYYKSFHKLHPFLLPRAAFLRLIKDPPPTLNFGPLIAVMRLIGNIYATQEWSISLQDQAEQGLLQLSPNSPVLVQYRLLFSVALFWNNFKDEAKHHMDCATKVAERLGMHISDFPRQYSAGEPVLEESWRRTWWMLFIIDAYYAGTLGTMNFRVGNIEATVELPCEESEYESETIPLPKTLEDFDSREFAPESVTFSSFAYLISAVRCAALAISTVPKVASKEDSAQVIHSADSIIDAWSLLLPKERRNVMSKTGQVDELMFQAHLLIGVASIGLHRPLSDLRFNPVEDVSSCAREPPVDNPSSDLINVHTVRVLRAVESQIRLLALPSRPFHHTPFTTCMVSEGTLALLSACNFLLQGKQLAIARDQIRLTIGCLKALGEFWPRTAKNVSEIQTIARHVLGLKAKTTSSHSTQNPSDTANQPGRRVDIALGHHGSNNESGILTSLGPMEDVCGWYNLSDFGSDLAQWPEHET</sequence>
<dbReference type="Pfam" id="PF00172">
    <property type="entry name" value="Zn_clus"/>
    <property type="match status" value="1"/>
</dbReference>
<dbReference type="EMBL" id="WVTB01000040">
    <property type="protein sequence ID" value="KAF3805825.1"/>
    <property type="molecule type" value="Genomic_DNA"/>
</dbReference>
<reference evidence="5" key="1">
    <citation type="journal article" date="2020" name="Phytopathology">
        <title>Genome sequence and comparative analysis of Colletotrichum gloeosporioides isolated from Liriodendron leaves.</title>
        <authorList>
            <person name="Fu F.F."/>
            <person name="Hao Z."/>
            <person name="Wang P."/>
            <person name="Lu Y."/>
            <person name="Xue L.J."/>
            <person name="Wei G."/>
            <person name="Tian Y."/>
            <person name="Baishi H."/>
            <person name="Xu H."/>
            <person name="Shi J."/>
            <person name="Cheng T."/>
            <person name="Wang G."/>
            <person name="Yi Y."/>
            <person name="Chen J."/>
        </authorList>
    </citation>
    <scope>NUCLEOTIDE SEQUENCE</scope>
    <source>
        <strain evidence="5">Lc1</strain>
    </source>
</reference>
<dbReference type="InterPro" id="IPR001138">
    <property type="entry name" value="Zn2Cys6_DnaBD"/>
</dbReference>
<feature type="compositionally biased region" description="Polar residues" evidence="3">
    <location>
        <begin position="31"/>
        <end position="53"/>
    </location>
</feature>
<accession>A0A8H4CKX4</accession>
<feature type="domain" description="Zn(2)-C6 fungal-type" evidence="4">
    <location>
        <begin position="56"/>
        <end position="86"/>
    </location>
</feature>
<dbReference type="PANTHER" id="PTHR47431">
    <property type="entry name" value="ZN(II)2CYS6 TRANSCRIPTION FACTOR (EUROFUNG)-RELATED"/>
    <property type="match status" value="1"/>
</dbReference>
<comment type="caution">
    <text evidence="5">The sequence shown here is derived from an EMBL/GenBank/DDBJ whole genome shotgun (WGS) entry which is preliminary data.</text>
</comment>
<protein>
    <recommendedName>
        <fullName evidence="4">Zn(2)-C6 fungal-type domain-containing protein</fullName>
    </recommendedName>
</protein>
<dbReference type="RefSeq" id="XP_045264984.1">
    <property type="nucleotide sequence ID" value="XM_045405220.1"/>
</dbReference>
<dbReference type="InterPro" id="IPR007219">
    <property type="entry name" value="XnlR_reg_dom"/>
</dbReference>
<dbReference type="InterPro" id="IPR036864">
    <property type="entry name" value="Zn2-C6_fun-type_DNA-bd_sf"/>
</dbReference>
<organism evidence="5 6">
    <name type="scientific">Colletotrichum gloeosporioides</name>
    <name type="common">Anthracnose fungus</name>
    <name type="synonym">Glomerella cingulata</name>
    <dbReference type="NCBI Taxonomy" id="474922"/>
    <lineage>
        <taxon>Eukaryota</taxon>
        <taxon>Fungi</taxon>
        <taxon>Dikarya</taxon>
        <taxon>Ascomycota</taxon>
        <taxon>Pezizomycotina</taxon>
        <taxon>Sordariomycetes</taxon>
        <taxon>Hypocreomycetidae</taxon>
        <taxon>Glomerellales</taxon>
        <taxon>Glomerellaceae</taxon>
        <taxon>Colletotrichum</taxon>
        <taxon>Colletotrichum gloeosporioides species complex</taxon>
    </lineage>
</organism>
<dbReference type="AlphaFoldDB" id="A0A8H4CKX4"/>
<dbReference type="CDD" id="cd12148">
    <property type="entry name" value="fungal_TF_MHR"/>
    <property type="match status" value="1"/>
</dbReference>
<dbReference type="PANTHER" id="PTHR47431:SF4">
    <property type="entry name" value="ZN(II)2CYS6 TRANSCRIPTION FACTOR (EUROFUNG)"/>
    <property type="match status" value="1"/>
</dbReference>
<evidence type="ECO:0000259" key="4">
    <source>
        <dbReference type="PROSITE" id="PS50048"/>
    </source>
</evidence>
<dbReference type="GO" id="GO:0003677">
    <property type="term" value="F:DNA binding"/>
    <property type="evidence" value="ECO:0007669"/>
    <property type="project" value="InterPro"/>
</dbReference>
<dbReference type="PROSITE" id="PS50048">
    <property type="entry name" value="ZN2_CY6_FUNGAL_2"/>
    <property type="match status" value="1"/>
</dbReference>
<dbReference type="Pfam" id="PF04082">
    <property type="entry name" value="Fungal_trans"/>
    <property type="match status" value="1"/>
</dbReference>
<proteinExistence type="predicted"/>
<name>A0A8H4CKX4_COLGL</name>
<evidence type="ECO:0000256" key="1">
    <source>
        <dbReference type="ARBA" id="ARBA00022723"/>
    </source>
</evidence>
<evidence type="ECO:0000313" key="5">
    <source>
        <dbReference type="EMBL" id="KAF3805825.1"/>
    </source>
</evidence>
<evidence type="ECO:0000313" key="6">
    <source>
        <dbReference type="Proteomes" id="UP000613401"/>
    </source>
</evidence>
<evidence type="ECO:0000256" key="2">
    <source>
        <dbReference type="ARBA" id="ARBA00023242"/>
    </source>
</evidence>
<evidence type="ECO:0000256" key="3">
    <source>
        <dbReference type="SAM" id="MobiDB-lite"/>
    </source>
</evidence>
<feature type="compositionally biased region" description="Polar residues" evidence="3">
    <location>
        <begin position="113"/>
        <end position="134"/>
    </location>
</feature>
<dbReference type="GO" id="GO:0008270">
    <property type="term" value="F:zinc ion binding"/>
    <property type="evidence" value="ECO:0007669"/>
    <property type="project" value="InterPro"/>
</dbReference>
<keyword evidence="6" id="KW-1185">Reference proteome</keyword>
<keyword evidence="2" id="KW-0539">Nucleus</keyword>
<reference evidence="5" key="2">
    <citation type="submission" date="2020-03" db="EMBL/GenBank/DDBJ databases">
        <authorList>
            <person name="Fu F.-F."/>
            <person name="Chen J."/>
        </authorList>
    </citation>
    <scope>NUCLEOTIDE SEQUENCE</scope>
    <source>
        <strain evidence="5">Lc1</strain>
    </source>
</reference>
<dbReference type="SUPFAM" id="SSF57701">
    <property type="entry name" value="Zn2/Cys6 DNA-binding domain"/>
    <property type="match status" value="1"/>
</dbReference>
<dbReference type="PROSITE" id="PS00463">
    <property type="entry name" value="ZN2_CY6_FUNGAL_1"/>
    <property type="match status" value="1"/>
</dbReference>
<dbReference type="SMART" id="SM00066">
    <property type="entry name" value="GAL4"/>
    <property type="match status" value="1"/>
</dbReference>
<dbReference type="GO" id="GO:0006351">
    <property type="term" value="P:DNA-templated transcription"/>
    <property type="evidence" value="ECO:0007669"/>
    <property type="project" value="InterPro"/>
</dbReference>
<feature type="region of interest" description="Disordered" evidence="3">
    <location>
        <begin position="107"/>
        <end position="134"/>
    </location>
</feature>
<dbReference type="Gene3D" id="4.10.240.10">
    <property type="entry name" value="Zn(2)-C6 fungal-type DNA-binding domain"/>
    <property type="match status" value="1"/>
</dbReference>
<feature type="region of interest" description="Disordered" evidence="3">
    <location>
        <begin position="27"/>
        <end position="53"/>
    </location>
</feature>
<dbReference type="Proteomes" id="UP000613401">
    <property type="component" value="Unassembled WGS sequence"/>
</dbReference>
<dbReference type="CDD" id="cd00067">
    <property type="entry name" value="GAL4"/>
    <property type="match status" value="1"/>
</dbReference>